<dbReference type="STRING" id="1231657.A0A1Y1ZHH5"/>
<evidence type="ECO:0000259" key="2">
    <source>
        <dbReference type="Pfam" id="PF08101"/>
    </source>
</evidence>
<dbReference type="Proteomes" id="UP000193144">
    <property type="component" value="Unassembled WGS sequence"/>
</dbReference>
<feature type="region of interest" description="Disordered" evidence="1">
    <location>
        <begin position="547"/>
        <end position="624"/>
    </location>
</feature>
<dbReference type="InterPro" id="IPR037508">
    <property type="entry name" value="Msb1/Mug8"/>
</dbReference>
<dbReference type="OrthoDB" id="3362494at2759"/>
<dbReference type="PANTHER" id="PTHR28093:SF1">
    <property type="entry name" value="MORPHOGENESIS-RELATED PROTEIN MSB1"/>
    <property type="match status" value="1"/>
</dbReference>
<feature type="compositionally biased region" description="Basic and acidic residues" evidence="1">
    <location>
        <begin position="1008"/>
        <end position="1022"/>
    </location>
</feature>
<feature type="region of interest" description="Disordered" evidence="1">
    <location>
        <begin position="371"/>
        <end position="407"/>
    </location>
</feature>
<feature type="compositionally biased region" description="Polar residues" evidence="1">
    <location>
        <begin position="991"/>
        <end position="1001"/>
    </location>
</feature>
<feature type="compositionally biased region" description="Basic and acidic residues" evidence="1">
    <location>
        <begin position="780"/>
        <end position="797"/>
    </location>
</feature>
<feature type="compositionally biased region" description="Basic and acidic residues" evidence="1">
    <location>
        <begin position="706"/>
        <end position="717"/>
    </location>
</feature>
<gene>
    <name evidence="3" type="ORF">BCR34DRAFT_371575</name>
</gene>
<accession>A0A1Y1ZHH5</accession>
<dbReference type="InterPro" id="IPR012965">
    <property type="entry name" value="Msb1/Mug8_dom"/>
</dbReference>
<evidence type="ECO:0000313" key="3">
    <source>
        <dbReference type="EMBL" id="ORY09457.1"/>
    </source>
</evidence>
<feature type="region of interest" description="Disordered" evidence="1">
    <location>
        <begin position="1"/>
        <end position="44"/>
    </location>
</feature>
<dbReference type="CDD" id="cd04401">
    <property type="entry name" value="RhoGAP_fMSB1"/>
    <property type="match status" value="1"/>
</dbReference>
<feature type="compositionally biased region" description="Basic and acidic residues" evidence="1">
    <location>
        <begin position="610"/>
        <end position="620"/>
    </location>
</feature>
<feature type="domain" description="Meiotically up-regulated protein Msb1/Mug8" evidence="2">
    <location>
        <begin position="47"/>
        <end position="523"/>
    </location>
</feature>
<sequence>MPSFKSLFRSKDGPRSGSKASKYADQNNGPVAPPKPRWEESWSRKDVAPEEIQELIHVCTQEMKSRDLDMPFLLLPFRPTSDTSAARNFVRNFFKSSYEGNGHFSGAGLQQELRLAEPLVLCSVMKWCWGRLPGGVVTWDAYELFRVGESDSNYARHAFDTFIPLSVDSDARKLIIFDFFDLLAAVAARGKANGMGGRKLSRMAGWWAFEHSDDGKGFDGGYKSWAKAADAASHLFFAYLRSLSPDANTIGGISALPRSLQALLSQTEYPPQTPLLMQTTTTKVVMIVDSVSPTPFALLRRAKHFEYRDDDEALQQFSSYEDPVRALTDECRRVLQCISMTNQSVASPEGGAQDASWSRFEDMGFSGFLDSTNQGNTNGTSLTGHRNDFSSLRSGPRSRNTDFGRPTTPSWADFLSSGFADENGQTSPPPLLLPPDKILPPIGETARVHSSQSHMRHGLQTQDDLEPGELASITQFDLDDTFWWVWMTSLAGEEPTDRKAAFGRCTLIETRIPGAKWLVIEEQVKGASPGPEEGAYIAEKKGRFSFTRRGRLGRRKSTGKKPATLKDPYSRTTTGTPMSKTSIGPDQHARIQAAAARLAQNQRDQASENNPKRGRIDETSSVKTNSVLTLQPVLMSEAAPAMKWDKKFGEGAKDPNQDREAIRAKYLGDVAAGRGSRDNLLTAANGGSSPLAQGWSNRDLPSLPKGDAEVQTPRKEAPPSPAPLPLAPKPGAAKAQRAEASSAAQVPLPNNTPLLSPALDEKPTQQSDYLDQHPALRSNVPERKPVGPSKPDHRVVEEPVASSEASHKKSPPKKLKKNAGGGGFRRMFGGKKKAEAAAPHEAEPYHEAETSAQVPESHVEEAAAPPVREPSPAYSLEKPPPIRSHSPALEHSPAVSAVSQTYREPSRIPGPSSSTREQREVDQQFTRFDQGPMDDMPAFVPEDDSDSDEALVASAEPSHGQGYPGSYRRGDDTPVQDTVDRDDISEESIDLTRQVSPSQDRWAQIRKNAAERAARLSEEQSRRSQSQSARTDEGETSGEETIESRVARIKARVAELTGNMDGQAAGGKR</sequence>
<name>A0A1Y1ZHH5_9PLEO</name>
<evidence type="ECO:0000313" key="4">
    <source>
        <dbReference type="Proteomes" id="UP000193144"/>
    </source>
</evidence>
<comment type="caution">
    <text evidence="3">The sequence shown here is derived from an EMBL/GenBank/DDBJ whole genome shotgun (WGS) entry which is preliminary data.</text>
</comment>
<feature type="compositionally biased region" description="Basic and acidic residues" evidence="1">
    <location>
        <begin position="968"/>
        <end position="982"/>
    </location>
</feature>
<dbReference type="PANTHER" id="PTHR28093">
    <property type="entry name" value="MORPHOGENESIS-RELATED PROTEIN MSB1"/>
    <property type="match status" value="1"/>
</dbReference>
<feature type="compositionally biased region" description="Basic residues" evidence="1">
    <location>
        <begin position="547"/>
        <end position="559"/>
    </location>
</feature>
<dbReference type="Pfam" id="PF08101">
    <property type="entry name" value="Msb1-Mug8_dom"/>
    <property type="match status" value="1"/>
</dbReference>
<feature type="compositionally biased region" description="Polar residues" evidence="1">
    <location>
        <begin position="685"/>
        <end position="696"/>
    </location>
</feature>
<reference evidence="3 4" key="1">
    <citation type="submission" date="2016-07" db="EMBL/GenBank/DDBJ databases">
        <title>Pervasive Adenine N6-methylation of Active Genes in Fungi.</title>
        <authorList>
            <consortium name="DOE Joint Genome Institute"/>
            <person name="Mondo S.J."/>
            <person name="Dannebaum R.O."/>
            <person name="Kuo R.C."/>
            <person name="Labutti K."/>
            <person name="Haridas S."/>
            <person name="Kuo A."/>
            <person name="Salamov A."/>
            <person name="Ahrendt S.R."/>
            <person name="Lipzen A."/>
            <person name="Sullivan W."/>
            <person name="Andreopoulos W.B."/>
            <person name="Clum A."/>
            <person name="Lindquist E."/>
            <person name="Daum C."/>
            <person name="Ramamoorthy G.K."/>
            <person name="Gryganskyi A."/>
            <person name="Culley D."/>
            <person name="Magnuson J.K."/>
            <person name="James T.Y."/>
            <person name="O'Malley M.A."/>
            <person name="Stajich J.E."/>
            <person name="Spatafora J.W."/>
            <person name="Visel A."/>
            <person name="Grigoriev I.V."/>
        </authorList>
    </citation>
    <scope>NUCLEOTIDE SEQUENCE [LARGE SCALE GENOMIC DNA]</scope>
    <source>
        <strain evidence="3 4">CBS 115471</strain>
    </source>
</reference>
<feature type="compositionally biased region" description="Polar residues" evidence="1">
    <location>
        <begin position="371"/>
        <end position="393"/>
    </location>
</feature>
<feature type="compositionally biased region" description="Low complexity" evidence="1">
    <location>
        <begin position="590"/>
        <end position="604"/>
    </location>
</feature>
<proteinExistence type="predicted"/>
<feature type="compositionally biased region" description="Polar residues" evidence="1">
    <location>
        <begin position="570"/>
        <end position="584"/>
    </location>
</feature>
<dbReference type="EMBL" id="MCFA01000086">
    <property type="protein sequence ID" value="ORY09457.1"/>
    <property type="molecule type" value="Genomic_DNA"/>
</dbReference>
<organism evidence="3 4">
    <name type="scientific">Clohesyomyces aquaticus</name>
    <dbReference type="NCBI Taxonomy" id="1231657"/>
    <lineage>
        <taxon>Eukaryota</taxon>
        <taxon>Fungi</taxon>
        <taxon>Dikarya</taxon>
        <taxon>Ascomycota</taxon>
        <taxon>Pezizomycotina</taxon>
        <taxon>Dothideomycetes</taxon>
        <taxon>Pleosporomycetidae</taxon>
        <taxon>Pleosporales</taxon>
        <taxon>Lindgomycetaceae</taxon>
        <taxon>Clohesyomyces</taxon>
    </lineage>
</organism>
<feature type="compositionally biased region" description="Basic and acidic residues" evidence="1">
    <location>
        <begin position="832"/>
        <end position="849"/>
    </location>
</feature>
<feature type="region of interest" description="Disordered" evidence="1">
    <location>
        <begin position="681"/>
        <end position="1046"/>
    </location>
</feature>
<protein>
    <recommendedName>
        <fullName evidence="2">Meiotically up-regulated protein Msb1/Mug8 domain-containing protein</fullName>
    </recommendedName>
</protein>
<evidence type="ECO:0000256" key="1">
    <source>
        <dbReference type="SAM" id="MobiDB-lite"/>
    </source>
</evidence>
<feature type="compositionally biased region" description="Basic residues" evidence="1">
    <location>
        <begin position="808"/>
        <end position="817"/>
    </location>
</feature>
<keyword evidence="4" id="KW-1185">Reference proteome</keyword>
<dbReference type="AlphaFoldDB" id="A0A1Y1ZHH5"/>
<feature type="compositionally biased region" description="Pro residues" evidence="1">
    <location>
        <begin position="718"/>
        <end position="728"/>
    </location>
</feature>
<feature type="compositionally biased region" description="Low complexity" evidence="1">
    <location>
        <begin position="729"/>
        <end position="745"/>
    </location>
</feature>